<reference evidence="2" key="1">
    <citation type="submission" date="2018-07" db="EMBL/GenBank/DDBJ databases">
        <title>Genome assembly of strain Ka43.</title>
        <authorList>
            <person name="Kukolya J."/>
            <person name="Nagy I."/>
            <person name="Horvath B."/>
            <person name="Toth A."/>
        </authorList>
    </citation>
    <scope>NUCLEOTIDE SEQUENCE</scope>
    <source>
        <strain evidence="2">KB43</strain>
    </source>
</reference>
<keyword evidence="3" id="KW-1185">Reference proteome</keyword>
<gene>
    <name evidence="2" type="ORF">C4F51_14025</name>
</gene>
<dbReference type="RefSeq" id="WP_193910758.1">
    <property type="nucleotide sequence ID" value="NZ_PRDL01000001.1"/>
</dbReference>
<dbReference type="EMBL" id="PRDL01000001">
    <property type="protein sequence ID" value="MBE8718308.1"/>
    <property type="molecule type" value="Genomic_DNA"/>
</dbReference>
<keyword evidence="1" id="KW-0732">Signal</keyword>
<dbReference type="Proteomes" id="UP000652567">
    <property type="component" value="Unassembled WGS sequence"/>
</dbReference>
<evidence type="ECO:0000256" key="1">
    <source>
        <dbReference type="SAM" id="SignalP"/>
    </source>
</evidence>
<name>A0A928V5M6_9GAMM</name>
<dbReference type="AlphaFoldDB" id="A0A928V5M6"/>
<evidence type="ECO:0000313" key="3">
    <source>
        <dbReference type="Proteomes" id="UP000652567"/>
    </source>
</evidence>
<feature type="chain" id="PRO_5036835512" evidence="1">
    <location>
        <begin position="21"/>
        <end position="238"/>
    </location>
</feature>
<protein>
    <submittedName>
        <fullName evidence="2">Uncharacterized protein</fullName>
    </submittedName>
</protein>
<comment type="caution">
    <text evidence="2">The sequence shown here is derived from an EMBL/GenBank/DDBJ whole genome shotgun (WGS) entry which is preliminary data.</text>
</comment>
<organism evidence="2 3">
    <name type="scientific">Cellvibrio polysaccharolyticus</name>
    <dbReference type="NCBI Taxonomy" id="2082724"/>
    <lineage>
        <taxon>Bacteria</taxon>
        <taxon>Pseudomonadati</taxon>
        <taxon>Pseudomonadota</taxon>
        <taxon>Gammaproteobacteria</taxon>
        <taxon>Cellvibrionales</taxon>
        <taxon>Cellvibrionaceae</taxon>
        <taxon>Cellvibrio</taxon>
    </lineage>
</organism>
<proteinExistence type="predicted"/>
<accession>A0A928V5M6</accession>
<feature type="signal peptide" evidence="1">
    <location>
        <begin position="1"/>
        <end position="20"/>
    </location>
</feature>
<sequence>MKKIATLFIVFLISVNFAWAQGAMDDLEHIRQLTQEKKYPEALAAHQQFFEASRSASGMAGVRLSFALFDWVDLGKAYPPAMDALNDLSASHRKIIQEGKSDFGVFHEYKAINDVLDKGKETVATFIQLEKNFPDQAAGYYPAMKKLLVQEKQLDVVARNANDPIYEYETIRHSREQSLSQMRKNKRFYELPFINTQFNKDVKALIDVTSKIGMKAEAEEIENRAAIYMEGNLTRKYH</sequence>
<evidence type="ECO:0000313" key="2">
    <source>
        <dbReference type="EMBL" id="MBE8718308.1"/>
    </source>
</evidence>